<name>A0A0A8ZJD3_ARUDO</name>
<sequence>MVCPEIQNERIFGAVQQANRTTISLWFTSQK</sequence>
<accession>A0A0A8ZJD3</accession>
<reference evidence="1" key="2">
    <citation type="journal article" date="2015" name="Data Brief">
        <title>Shoot transcriptome of the giant reed, Arundo donax.</title>
        <authorList>
            <person name="Barrero R.A."/>
            <person name="Guerrero F.D."/>
            <person name="Moolhuijzen P."/>
            <person name="Goolsby J.A."/>
            <person name="Tidwell J."/>
            <person name="Bellgard S.E."/>
            <person name="Bellgard M.I."/>
        </authorList>
    </citation>
    <scope>NUCLEOTIDE SEQUENCE</scope>
    <source>
        <tissue evidence="1">Shoot tissue taken approximately 20 cm above the soil surface</tissue>
    </source>
</reference>
<evidence type="ECO:0000313" key="1">
    <source>
        <dbReference type="EMBL" id="JAD38916.1"/>
    </source>
</evidence>
<reference evidence="1" key="1">
    <citation type="submission" date="2014-09" db="EMBL/GenBank/DDBJ databases">
        <authorList>
            <person name="Magalhaes I.L.F."/>
            <person name="Oliveira U."/>
            <person name="Santos F.R."/>
            <person name="Vidigal T.H.D.A."/>
            <person name="Brescovit A.D."/>
            <person name="Santos A.J."/>
        </authorList>
    </citation>
    <scope>NUCLEOTIDE SEQUENCE</scope>
    <source>
        <tissue evidence="1">Shoot tissue taken approximately 20 cm above the soil surface</tissue>
    </source>
</reference>
<organism evidence="1">
    <name type="scientific">Arundo donax</name>
    <name type="common">Giant reed</name>
    <name type="synonym">Donax arundinaceus</name>
    <dbReference type="NCBI Taxonomy" id="35708"/>
    <lineage>
        <taxon>Eukaryota</taxon>
        <taxon>Viridiplantae</taxon>
        <taxon>Streptophyta</taxon>
        <taxon>Embryophyta</taxon>
        <taxon>Tracheophyta</taxon>
        <taxon>Spermatophyta</taxon>
        <taxon>Magnoliopsida</taxon>
        <taxon>Liliopsida</taxon>
        <taxon>Poales</taxon>
        <taxon>Poaceae</taxon>
        <taxon>PACMAD clade</taxon>
        <taxon>Arundinoideae</taxon>
        <taxon>Arundineae</taxon>
        <taxon>Arundo</taxon>
    </lineage>
</organism>
<proteinExistence type="predicted"/>
<dbReference type="EMBL" id="GBRH01258979">
    <property type="protein sequence ID" value="JAD38916.1"/>
    <property type="molecule type" value="Transcribed_RNA"/>
</dbReference>
<dbReference type="AlphaFoldDB" id="A0A0A8ZJD3"/>
<protein>
    <submittedName>
        <fullName evidence="1">Uncharacterized protein</fullName>
    </submittedName>
</protein>